<evidence type="ECO:0000259" key="5">
    <source>
        <dbReference type="Pfam" id="PF13339"/>
    </source>
</evidence>
<feature type="compositionally biased region" description="Acidic residues" evidence="3">
    <location>
        <begin position="111"/>
        <end position="144"/>
    </location>
</feature>
<organism evidence="6 7">
    <name type="scientific">Sphaceloma murrayae</name>
    <dbReference type="NCBI Taxonomy" id="2082308"/>
    <lineage>
        <taxon>Eukaryota</taxon>
        <taxon>Fungi</taxon>
        <taxon>Dikarya</taxon>
        <taxon>Ascomycota</taxon>
        <taxon>Pezizomycotina</taxon>
        <taxon>Dothideomycetes</taxon>
        <taxon>Dothideomycetidae</taxon>
        <taxon>Myriangiales</taxon>
        <taxon>Elsinoaceae</taxon>
        <taxon>Sphaceloma</taxon>
    </lineage>
</organism>
<keyword evidence="7" id="KW-1185">Reference proteome</keyword>
<dbReference type="OrthoDB" id="5783963at2759"/>
<evidence type="ECO:0000259" key="4">
    <source>
        <dbReference type="Pfam" id="PF08164"/>
    </source>
</evidence>
<protein>
    <recommendedName>
        <fullName evidence="2">Protein BFR2</fullName>
    </recommendedName>
</protein>
<dbReference type="Proteomes" id="UP000243797">
    <property type="component" value="Unassembled WGS sequence"/>
</dbReference>
<evidence type="ECO:0000313" key="7">
    <source>
        <dbReference type="Proteomes" id="UP000243797"/>
    </source>
</evidence>
<feature type="region of interest" description="Disordered" evidence="3">
    <location>
        <begin position="1"/>
        <end position="171"/>
    </location>
</feature>
<feature type="compositionally biased region" description="Basic and acidic residues" evidence="3">
    <location>
        <begin position="48"/>
        <end position="66"/>
    </location>
</feature>
<feature type="region of interest" description="Disordered" evidence="3">
    <location>
        <begin position="360"/>
        <end position="386"/>
    </location>
</feature>
<reference evidence="6 7" key="1">
    <citation type="submission" date="2017-06" db="EMBL/GenBank/DDBJ databases">
        <title>Draft genome sequence of a variant of Elsinoe murrayae.</title>
        <authorList>
            <person name="Cheng Q."/>
        </authorList>
    </citation>
    <scope>NUCLEOTIDE SEQUENCE [LARGE SCALE GENOMIC DNA]</scope>
    <source>
        <strain evidence="6 7">CQ-2017a</strain>
    </source>
</reference>
<sequence>MAPKNRSALLEQLLDLDDPTPKDFDPEDEVPIADEEDDQDDLDSDQDDAGRSHYEKVGKSKLRKPEQPSLGPQYAGLRVSRNDNAFEDEGDDPFARDFESGSGDGQSSLDELSDSNGLEEADSESDSAEEDITSASGEEEESDSDASGASDEDQKARPAKTSSADVAEARKIMAQEQKSVATSISQAARDDAAKGVAVKKQRTTFDGLLNARIKLQKAMIASNTLSGLAADSKVETEEDLASVVKGAEIAALTLWTSLTSLRTSLEKSSTGTKRKHADFTSDTPTADLWTYVQEQDIASQRNRDSVLEKWYAKTHVAEAAAQSRGKSNGTVGSSVKDILANQLSDSSRLLKRARTPRSCAPYQLQKLTAKKPQSTQPDAPMEDDIQMRPRDVGDETVYDDADFYSVLLTTLLEQKSSFTPGTATKQSGLPDDLRNLNGYQIRREAKTKKVVDTKASKGRKLRYTVHEKLMNFCAPEDRGVWGERQVDELFSSLLGRRVELESESEDEAQTDGWAVVDEGEKTLLFGR</sequence>
<evidence type="ECO:0000313" key="6">
    <source>
        <dbReference type="EMBL" id="PNS15109.1"/>
    </source>
</evidence>
<dbReference type="InterPro" id="IPR039223">
    <property type="entry name" value="AATF/Bfr2"/>
</dbReference>
<dbReference type="PANTHER" id="PTHR15565">
    <property type="entry name" value="AATF PROTEIN APOPTOSIS ANTAGONIZING TRANSCRIPTION FACTOR"/>
    <property type="match status" value="1"/>
</dbReference>
<dbReference type="InterPro" id="IPR025160">
    <property type="entry name" value="AATF"/>
</dbReference>
<dbReference type="InterPro" id="IPR012617">
    <property type="entry name" value="AATF_C"/>
</dbReference>
<evidence type="ECO:0000256" key="3">
    <source>
        <dbReference type="SAM" id="MobiDB-lite"/>
    </source>
</evidence>
<dbReference type="PANTHER" id="PTHR15565:SF0">
    <property type="entry name" value="PROTEIN AATF"/>
    <property type="match status" value="1"/>
</dbReference>
<dbReference type="EMBL" id="NKHZ01000081">
    <property type="protein sequence ID" value="PNS15109.1"/>
    <property type="molecule type" value="Genomic_DNA"/>
</dbReference>
<comment type="caution">
    <text evidence="6">The sequence shown here is derived from an EMBL/GenBank/DDBJ whole genome shotgun (WGS) entry which is preliminary data.</text>
</comment>
<dbReference type="STRING" id="2082308.A0A2K1QJP4"/>
<feature type="compositionally biased region" description="Acidic residues" evidence="3">
    <location>
        <begin position="25"/>
        <end position="47"/>
    </location>
</feature>
<dbReference type="GO" id="GO:0005730">
    <property type="term" value="C:nucleolus"/>
    <property type="evidence" value="ECO:0007669"/>
    <property type="project" value="TreeGrafter"/>
</dbReference>
<dbReference type="InParanoid" id="A0A2K1QJP4"/>
<name>A0A2K1QJP4_9PEZI</name>
<evidence type="ECO:0000256" key="2">
    <source>
        <dbReference type="ARBA" id="ARBA00013850"/>
    </source>
</evidence>
<comment type="similarity">
    <text evidence="1">Belongs to the AATF family.</text>
</comment>
<feature type="domain" description="Apoptosis-antagonizing transcription factor C-terminal" evidence="4">
    <location>
        <begin position="404"/>
        <end position="494"/>
    </location>
</feature>
<accession>A0A2K1QJP4</accession>
<feature type="domain" description="AATF leucine zipper-containing" evidence="5">
    <location>
        <begin position="191"/>
        <end position="313"/>
    </location>
</feature>
<dbReference type="AlphaFoldDB" id="A0A2K1QJP4"/>
<dbReference type="GO" id="GO:0000462">
    <property type="term" value="P:maturation of SSU-rRNA from tricistronic rRNA transcript (SSU-rRNA, 5.8S rRNA, LSU-rRNA)"/>
    <property type="evidence" value="ECO:0007669"/>
    <property type="project" value="TreeGrafter"/>
</dbReference>
<dbReference type="Pfam" id="PF08164">
    <property type="entry name" value="TRAUB"/>
    <property type="match status" value="1"/>
</dbReference>
<gene>
    <name evidence="6" type="ORF">CAC42_2338</name>
</gene>
<proteinExistence type="inferred from homology"/>
<dbReference type="Pfam" id="PF13339">
    <property type="entry name" value="AATF-Che1"/>
    <property type="match status" value="1"/>
</dbReference>
<evidence type="ECO:0000256" key="1">
    <source>
        <dbReference type="ARBA" id="ARBA00008966"/>
    </source>
</evidence>
<dbReference type="FunCoup" id="A0A2K1QJP4">
    <property type="interactions" value="870"/>
</dbReference>